<reference evidence="3" key="1">
    <citation type="journal article" date="2023" name="Insect Mol. Biol.">
        <title>Genome sequencing provides insights into the evolution of gene families encoding plant cell wall-degrading enzymes in longhorned beetles.</title>
        <authorList>
            <person name="Shin N.R."/>
            <person name="Okamura Y."/>
            <person name="Kirsch R."/>
            <person name="Pauchet Y."/>
        </authorList>
    </citation>
    <scope>NUCLEOTIDE SEQUENCE</scope>
    <source>
        <strain evidence="3">RBIC_L_NR</strain>
    </source>
</reference>
<dbReference type="PROSITE" id="PS50072">
    <property type="entry name" value="CSA_PPIASE_2"/>
    <property type="match status" value="1"/>
</dbReference>
<accession>A0AAV8XBG8</accession>
<dbReference type="InterPro" id="IPR029000">
    <property type="entry name" value="Cyclophilin-like_dom_sf"/>
</dbReference>
<evidence type="ECO:0000313" key="3">
    <source>
        <dbReference type="EMBL" id="KAJ8935885.1"/>
    </source>
</evidence>
<dbReference type="PANTHER" id="PTHR11071">
    <property type="entry name" value="PEPTIDYL-PROLYL CIS-TRANS ISOMERASE"/>
    <property type="match status" value="1"/>
</dbReference>
<evidence type="ECO:0000313" key="4">
    <source>
        <dbReference type="Proteomes" id="UP001162156"/>
    </source>
</evidence>
<dbReference type="Pfam" id="PF00160">
    <property type="entry name" value="Pro_isomerase"/>
    <property type="match status" value="1"/>
</dbReference>
<dbReference type="Gene3D" id="2.40.100.10">
    <property type="entry name" value="Cyclophilin-like"/>
    <property type="match status" value="1"/>
</dbReference>
<gene>
    <name evidence="3" type="ORF">NQ314_012601</name>
</gene>
<evidence type="ECO:0000259" key="2">
    <source>
        <dbReference type="PROSITE" id="PS50072"/>
    </source>
</evidence>
<dbReference type="InterPro" id="IPR002130">
    <property type="entry name" value="Cyclophilin-type_PPIase_dom"/>
</dbReference>
<dbReference type="AlphaFoldDB" id="A0AAV8XBG8"/>
<dbReference type="GO" id="GO:0003755">
    <property type="term" value="F:peptidyl-prolyl cis-trans isomerase activity"/>
    <property type="evidence" value="ECO:0007669"/>
    <property type="project" value="InterPro"/>
</dbReference>
<dbReference type="PANTHER" id="PTHR11071:SF561">
    <property type="entry name" value="PEPTIDYL-PROLYL CIS-TRANS ISOMERASE D-RELATED"/>
    <property type="match status" value="1"/>
</dbReference>
<evidence type="ECO:0000256" key="1">
    <source>
        <dbReference type="ARBA" id="ARBA00008315"/>
    </source>
</evidence>
<dbReference type="GO" id="GO:0016018">
    <property type="term" value="F:cyclosporin A binding"/>
    <property type="evidence" value="ECO:0007669"/>
    <property type="project" value="TreeGrafter"/>
</dbReference>
<organism evidence="3 4">
    <name type="scientific">Rhamnusium bicolor</name>
    <dbReference type="NCBI Taxonomy" id="1586634"/>
    <lineage>
        <taxon>Eukaryota</taxon>
        <taxon>Metazoa</taxon>
        <taxon>Ecdysozoa</taxon>
        <taxon>Arthropoda</taxon>
        <taxon>Hexapoda</taxon>
        <taxon>Insecta</taxon>
        <taxon>Pterygota</taxon>
        <taxon>Neoptera</taxon>
        <taxon>Endopterygota</taxon>
        <taxon>Coleoptera</taxon>
        <taxon>Polyphaga</taxon>
        <taxon>Cucujiformia</taxon>
        <taxon>Chrysomeloidea</taxon>
        <taxon>Cerambycidae</taxon>
        <taxon>Lepturinae</taxon>
        <taxon>Rhagiini</taxon>
        <taxon>Rhamnusium</taxon>
    </lineage>
</organism>
<sequence>MEKKNKQFKPCKTFRYLLGNVTKDKCKADLDEYNKHRYKVFTATAIVDHHPLKMNPYDYVKTRKLREDVSTLRHIDMQNRDLLKKINMINRKGGYVDSYNPLAYRRIDKWSAHIKDMKEIDNNNKWIYKTILTVISHYNAKVMDETWKVTFNEIKHSCKLPLVIFTKPTVDEVLQSHPSISEGLEKGNIQRPLCFLEFQVKNGKFLGRLVIELYYDHVPVTVQNFLEICKGENLTYKNCLVHRIVKGQYLETGDITKGNGRGGFSIYGKTFQEENHMLRHTRTGILSMKRVGSTENNSQFCITFSRMDQLDHKNVVFGKVIKGNEILFVIQDFGRKIGKPYADIIISNCGEIPVTPQE</sequence>
<dbReference type="EMBL" id="JANEYF010003504">
    <property type="protein sequence ID" value="KAJ8935885.1"/>
    <property type="molecule type" value="Genomic_DNA"/>
</dbReference>
<feature type="domain" description="PPIase cyclophilin-type" evidence="2">
    <location>
        <begin position="202"/>
        <end position="351"/>
    </location>
</feature>
<dbReference type="Proteomes" id="UP001162156">
    <property type="component" value="Unassembled WGS sequence"/>
</dbReference>
<comment type="caution">
    <text evidence="3">The sequence shown here is derived from an EMBL/GenBank/DDBJ whole genome shotgun (WGS) entry which is preliminary data.</text>
</comment>
<name>A0AAV8XBG8_9CUCU</name>
<dbReference type="Pfam" id="PF13879">
    <property type="entry name" value="Hmw_CFAP97"/>
    <property type="match status" value="1"/>
</dbReference>
<keyword evidence="4" id="KW-1185">Reference proteome</keyword>
<dbReference type="GO" id="GO:0005737">
    <property type="term" value="C:cytoplasm"/>
    <property type="evidence" value="ECO:0007669"/>
    <property type="project" value="TreeGrafter"/>
</dbReference>
<comment type="similarity">
    <text evidence="1">Belongs to the CFAP97 family.</text>
</comment>
<dbReference type="GO" id="GO:0006457">
    <property type="term" value="P:protein folding"/>
    <property type="evidence" value="ECO:0007669"/>
    <property type="project" value="TreeGrafter"/>
</dbReference>
<dbReference type="SUPFAM" id="SSF50891">
    <property type="entry name" value="Cyclophilin-like"/>
    <property type="match status" value="1"/>
</dbReference>
<proteinExistence type="inferred from homology"/>
<protein>
    <recommendedName>
        <fullName evidence="2">PPIase cyclophilin-type domain-containing protein</fullName>
    </recommendedName>
</protein>
<dbReference type="InterPro" id="IPR029488">
    <property type="entry name" value="Hmw/CFAP97"/>
</dbReference>
<dbReference type="PRINTS" id="PR00153">
    <property type="entry name" value="CSAPPISMRASE"/>
</dbReference>